<dbReference type="OrthoDB" id="75169at2759"/>
<dbReference type="GO" id="GO:0016853">
    <property type="term" value="F:isomerase activity"/>
    <property type="evidence" value="ECO:0007669"/>
    <property type="project" value="TreeGrafter"/>
</dbReference>
<dbReference type="eggNOG" id="KOG3033">
    <property type="taxonomic scope" value="Eukaryota"/>
</dbReference>
<dbReference type="PANTHER" id="PTHR13774">
    <property type="entry name" value="PHENAZINE BIOSYNTHESIS PROTEIN"/>
    <property type="match status" value="1"/>
</dbReference>
<dbReference type="KEGG" id="tpf:TPHA_0E02280"/>
<dbReference type="RefSeq" id="XP_003685754.1">
    <property type="nucleotide sequence ID" value="XM_003685706.1"/>
</dbReference>
<evidence type="ECO:0008006" key="4">
    <source>
        <dbReference type="Google" id="ProtNLM"/>
    </source>
</evidence>
<dbReference type="InterPro" id="IPR003719">
    <property type="entry name" value="Phenazine_PhzF-like"/>
</dbReference>
<dbReference type="Proteomes" id="UP000005666">
    <property type="component" value="Chromosome 5"/>
</dbReference>
<dbReference type="Pfam" id="PF02567">
    <property type="entry name" value="PhzC-PhzF"/>
    <property type="match status" value="1"/>
</dbReference>
<sequence length="305" mass="33898">MVNKLLFKQMDVFTSKPFKGNPVAVVNCMDISEDEISSETMLSIANWTNLSETTFLFKPTDPTKSNYKLRIFTPANELPFAGHPTIGSCKAYLQFTDQIQTLKYIRQECEVGIIDLVSDVDTGIISLKAEKTDLDKLEADVVKLYQESLTNNGKPIKPIDSPYVLHVGPEWVVFLVEDSETCYNANPDFGKMAEISLKYGHSGIILAGKKSKFDENSSVLEMEMRAFVPAYNVNEDPVCGSGSIALIRYLQQKYNFSKTTRINISQGGRMTREGHIYAEIKVTSDGISYHCGGDALCVVDGVINV</sequence>
<evidence type="ECO:0000313" key="3">
    <source>
        <dbReference type="Proteomes" id="UP000005666"/>
    </source>
</evidence>
<dbReference type="EMBL" id="HE612860">
    <property type="protein sequence ID" value="CCE63320.1"/>
    <property type="molecule type" value="Genomic_DNA"/>
</dbReference>
<evidence type="ECO:0000256" key="1">
    <source>
        <dbReference type="PIRSR" id="PIRSR016184-1"/>
    </source>
</evidence>
<dbReference type="PIRSF" id="PIRSF016184">
    <property type="entry name" value="PhzC_PhzF"/>
    <property type="match status" value="1"/>
</dbReference>
<name>G8BTU2_TETPH</name>
<dbReference type="OMA" id="AHWTNLS"/>
<dbReference type="PANTHER" id="PTHR13774:SF32">
    <property type="entry name" value="ANTISENSE-ENHANCING SEQUENCE 1"/>
    <property type="match status" value="1"/>
</dbReference>
<dbReference type="STRING" id="1071381.G8BTU2"/>
<organism evidence="2 3">
    <name type="scientific">Tetrapisispora phaffii (strain ATCC 24235 / CBS 4417 / NBRC 1672 / NRRL Y-8282 / UCD 70-5)</name>
    <name type="common">Yeast</name>
    <name type="synonym">Fabospora phaffii</name>
    <dbReference type="NCBI Taxonomy" id="1071381"/>
    <lineage>
        <taxon>Eukaryota</taxon>
        <taxon>Fungi</taxon>
        <taxon>Dikarya</taxon>
        <taxon>Ascomycota</taxon>
        <taxon>Saccharomycotina</taxon>
        <taxon>Saccharomycetes</taxon>
        <taxon>Saccharomycetales</taxon>
        <taxon>Saccharomycetaceae</taxon>
        <taxon>Tetrapisispora</taxon>
    </lineage>
</organism>
<dbReference type="AlphaFoldDB" id="G8BTU2"/>
<dbReference type="SUPFAM" id="SSF54506">
    <property type="entry name" value="Diaminopimelate epimerase-like"/>
    <property type="match status" value="1"/>
</dbReference>
<dbReference type="GO" id="GO:0000785">
    <property type="term" value="C:chromatin"/>
    <property type="evidence" value="ECO:0007669"/>
    <property type="project" value="EnsemblFungi"/>
</dbReference>
<dbReference type="NCBIfam" id="TIGR00654">
    <property type="entry name" value="PhzF_family"/>
    <property type="match status" value="1"/>
</dbReference>
<reference evidence="2 3" key="1">
    <citation type="journal article" date="2011" name="Proc. Natl. Acad. Sci. U.S.A.">
        <title>Evolutionary erosion of yeast sex chromosomes by mating-type switching accidents.</title>
        <authorList>
            <person name="Gordon J.L."/>
            <person name="Armisen D."/>
            <person name="Proux-Wera E."/>
            <person name="Oheigeartaigh S.S."/>
            <person name="Byrne K.P."/>
            <person name="Wolfe K.H."/>
        </authorList>
    </citation>
    <scope>NUCLEOTIDE SEQUENCE [LARGE SCALE GENOMIC DNA]</scope>
    <source>
        <strain evidence="3">ATCC 24235 / CBS 4417 / NBRC 1672 / NRRL Y-8282 / UCD 70-5</strain>
    </source>
</reference>
<dbReference type="Gene3D" id="3.10.310.10">
    <property type="entry name" value="Diaminopimelate Epimerase, Chain A, domain 1"/>
    <property type="match status" value="2"/>
</dbReference>
<dbReference type="HOGENOM" id="CLU_048756_0_0_1"/>
<feature type="active site" evidence="1">
    <location>
        <position position="52"/>
    </location>
</feature>
<evidence type="ECO:0000313" key="2">
    <source>
        <dbReference type="EMBL" id="CCE63320.1"/>
    </source>
</evidence>
<dbReference type="GeneID" id="11531160"/>
<dbReference type="GO" id="GO:0030968">
    <property type="term" value="P:endoplasmic reticulum unfolded protein response"/>
    <property type="evidence" value="ECO:0007669"/>
    <property type="project" value="EnsemblFungi"/>
</dbReference>
<protein>
    <recommendedName>
        <fullName evidence="4">Phenazine biosynthesis protein</fullName>
    </recommendedName>
</protein>
<gene>
    <name evidence="2" type="primary">TPHA0E02280</name>
    <name evidence="2" type="ordered locus">TPHA_0E02280</name>
</gene>
<keyword evidence="3" id="KW-1185">Reference proteome</keyword>
<proteinExistence type="predicted"/>
<accession>G8BTU2</accession>
<dbReference type="GO" id="GO:0005737">
    <property type="term" value="C:cytoplasm"/>
    <property type="evidence" value="ECO:0007669"/>
    <property type="project" value="TreeGrafter"/>
</dbReference>